<organism evidence="3 4">
    <name type="scientific">Ancylobacter polymorphus</name>
    <dbReference type="NCBI Taxonomy" id="223390"/>
    <lineage>
        <taxon>Bacteria</taxon>
        <taxon>Pseudomonadati</taxon>
        <taxon>Pseudomonadota</taxon>
        <taxon>Alphaproteobacteria</taxon>
        <taxon>Hyphomicrobiales</taxon>
        <taxon>Xanthobacteraceae</taxon>
        <taxon>Ancylobacter</taxon>
    </lineage>
</organism>
<protein>
    <submittedName>
        <fullName evidence="3">Uncharacterized protein</fullName>
    </submittedName>
</protein>
<proteinExistence type="predicted"/>
<keyword evidence="1" id="KW-0175">Coiled coil</keyword>
<sequence>MTLGIIKTAASALGLKTALVWGGVALAAAGGAWGFVAWREHLAYAEGYGAAEALWTGRYDQLVASYRAAEAAERERQANENRRVREEIEVRIAGILRMRDDLRAELERMADEADKDRDRDRACLGADSVQRLNRIRPTVPAPYP</sequence>
<accession>A0ABU0B691</accession>
<evidence type="ECO:0000313" key="3">
    <source>
        <dbReference type="EMBL" id="MDQ0301341.1"/>
    </source>
</evidence>
<feature type="coiled-coil region" evidence="1">
    <location>
        <begin position="67"/>
        <end position="119"/>
    </location>
</feature>
<reference evidence="3 4" key="1">
    <citation type="submission" date="2023-07" db="EMBL/GenBank/DDBJ databases">
        <title>Genomic Encyclopedia of Type Strains, Phase IV (KMG-IV): sequencing the most valuable type-strain genomes for metagenomic binning, comparative biology and taxonomic classification.</title>
        <authorList>
            <person name="Goeker M."/>
        </authorList>
    </citation>
    <scope>NUCLEOTIDE SEQUENCE [LARGE SCALE GENOMIC DNA]</scope>
    <source>
        <strain evidence="3 4">DSM 2457</strain>
    </source>
</reference>
<feature type="transmembrane region" description="Helical" evidence="2">
    <location>
        <begin position="18"/>
        <end position="38"/>
    </location>
</feature>
<keyword evidence="2" id="KW-0472">Membrane</keyword>
<dbReference type="Proteomes" id="UP001224682">
    <property type="component" value="Unassembled WGS sequence"/>
</dbReference>
<keyword evidence="2" id="KW-0812">Transmembrane</keyword>
<comment type="caution">
    <text evidence="3">The sequence shown here is derived from an EMBL/GenBank/DDBJ whole genome shotgun (WGS) entry which is preliminary data.</text>
</comment>
<keyword evidence="2" id="KW-1133">Transmembrane helix</keyword>
<evidence type="ECO:0000313" key="4">
    <source>
        <dbReference type="Proteomes" id="UP001224682"/>
    </source>
</evidence>
<gene>
    <name evidence="3" type="ORF">J2S75_000352</name>
</gene>
<keyword evidence="4" id="KW-1185">Reference proteome</keyword>
<dbReference type="RefSeq" id="WP_307017607.1">
    <property type="nucleotide sequence ID" value="NZ_JAUSUI010000001.1"/>
</dbReference>
<dbReference type="EMBL" id="JAUSUI010000001">
    <property type="protein sequence ID" value="MDQ0301341.1"/>
    <property type="molecule type" value="Genomic_DNA"/>
</dbReference>
<name>A0ABU0B691_9HYPH</name>
<evidence type="ECO:0000256" key="2">
    <source>
        <dbReference type="SAM" id="Phobius"/>
    </source>
</evidence>
<evidence type="ECO:0000256" key="1">
    <source>
        <dbReference type="SAM" id="Coils"/>
    </source>
</evidence>